<dbReference type="InterPro" id="IPR043502">
    <property type="entry name" value="DNA/RNA_pol_sf"/>
</dbReference>
<dbReference type="AlphaFoldDB" id="A0AAE0R9E9"/>
<accession>A0AAE0R9E9</accession>
<evidence type="ECO:0000313" key="1">
    <source>
        <dbReference type="EMBL" id="KAK3547950.1"/>
    </source>
</evidence>
<dbReference type="SUPFAM" id="SSF56672">
    <property type="entry name" value="DNA/RNA polymerases"/>
    <property type="match status" value="1"/>
</dbReference>
<dbReference type="Gene3D" id="2.40.70.10">
    <property type="entry name" value="Acid Proteases"/>
    <property type="match status" value="1"/>
</dbReference>
<dbReference type="InterPro" id="IPR021109">
    <property type="entry name" value="Peptidase_aspartic_dom_sf"/>
</dbReference>
<organism evidence="1 2">
    <name type="scientific">Hemibagrus guttatus</name>
    <dbReference type="NCBI Taxonomy" id="175788"/>
    <lineage>
        <taxon>Eukaryota</taxon>
        <taxon>Metazoa</taxon>
        <taxon>Chordata</taxon>
        <taxon>Craniata</taxon>
        <taxon>Vertebrata</taxon>
        <taxon>Euteleostomi</taxon>
        <taxon>Actinopterygii</taxon>
        <taxon>Neopterygii</taxon>
        <taxon>Teleostei</taxon>
        <taxon>Ostariophysi</taxon>
        <taxon>Siluriformes</taxon>
        <taxon>Bagridae</taxon>
        <taxon>Hemibagrus</taxon>
    </lineage>
</organism>
<gene>
    <name evidence="1" type="ORF">QTP70_001319</name>
</gene>
<dbReference type="CDD" id="cd00303">
    <property type="entry name" value="retropepsin_like"/>
    <property type="match status" value="1"/>
</dbReference>
<dbReference type="Gene3D" id="3.30.70.270">
    <property type="match status" value="1"/>
</dbReference>
<protein>
    <submittedName>
        <fullName evidence="1">Uncharacterized protein</fullName>
    </submittedName>
</protein>
<dbReference type="PANTHER" id="PTHR15503">
    <property type="entry name" value="LDOC1 RELATED"/>
    <property type="match status" value="1"/>
</dbReference>
<sequence length="376" mass="42549">MDNLRCQHQARAPAPPVFWLHKPPRSREEAPGPMQLGRFWLSEKAYQRHAQLHLYFYCGQTSHLINRCAEISSKPQVTIDSGDAVNLIDSKLVRTLCLPTIPCTAPLRITSIDSQPIGGGYLTHQTELLNLQLGLFRQERLAFYITTSPANPLVLGYPWLRCHDPLISWSKRELLRWSPQCTESCFNGIIPRPCLTTTVECLENTIQVTIPWEYNDFREVFSKERATDLPAHHPWDCAIDLNHDAMPPKCHIYLLSIPERKAMEEYNGEVFAMGYIQPSTSPAVGFFFMGKKDDGLCPCIDYGGLNAITVWYPYPLPLVPASLEQLRGGVIFTKLDLRSAYNLIRTSGKLLFTQPVDTMSTWSCPGSLSVPHQQGF</sequence>
<evidence type="ECO:0000313" key="2">
    <source>
        <dbReference type="Proteomes" id="UP001274896"/>
    </source>
</evidence>
<name>A0AAE0R9E9_9TELE</name>
<dbReference type="InterPro" id="IPR043128">
    <property type="entry name" value="Rev_trsase/Diguanyl_cyclase"/>
</dbReference>
<dbReference type="Gene3D" id="3.10.10.10">
    <property type="entry name" value="HIV Type 1 Reverse Transcriptase, subunit A, domain 1"/>
    <property type="match status" value="1"/>
</dbReference>
<comment type="caution">
    <text evidence="1">The sequence shown here is derived from an EMBL/GenBank/DDBJ whole genome shotgun (WGS) entry which is preliminary data.</text>
</comment>
<keyword evidence="2" id="KW-1185">Reference proteome</keyword>
<proteinExistence type="predicted"/>
<dbReference type="PANTHER" id="PTHR15503:SF22">
    <property type="entry name" value="TRANSPOSON TY3-I GAG POLYPROTEIN"/>
    <property type="match status" value="1"/>
</dbReference>
<dbReference type="EMBL" id="JAUCMX010000004">
    <property type="protein sequence ID" value="KAK3547950.1"/>
    <property type="molecule type" value="Genomic_DNA"/>
</dbReference>
<dbReference type="InterPro" id="IPR032567">
    <property type="entry name" value="RTL1-rel"/>
</dbReference>
<dbReference type="Proteomes" id="UP001274896">
    <property type="component" value="Unassembled WGS sequence"/>
</dbReference>
<reference evidence="1" key="1">
    <citation type="submission" date="2023-06" db="EMBL/GenBank/DDBJ databases">
        <title>Male Hemibagrus guttatus genome.</title>
        <authorList>
            <person name="Bian C."/>
        </authorList>
    </citation>
    <scope>NUCLEOTIDE SEQUENCE</scope>
    <source>
        <strain evidence="1">Male_cb2023</strain>
        <tissue evidence="1">Muscle</tissue>
    </source>
</reference>